<keyword evidence="2" id="KW-1185">Reference proteome</keyword>
<protein>
    <submittedName>
        <fullName evidence="1">Uncharacterized protein</fullName>
    </submittedName>
</protein>
<organism evidence="1 2">
    <name type="scientific">Cupriavidus basilensis</name>
    <dbReference type="NCBI Taxonomy" id="68895"/>
    <lineage>
        <taxon>Bacteria</taxon>
        <taxon>Pseudomonadati</taxon>
        <taxon>Pseudomonadota</taxon>
        <taxon>Betaproteobacteria</taxon>
        <taxon>Burkholderiales</taxon>
        <taxon>Burkholderiaceae</taxon>
        <taxon>Cupriavidus</taxon>
    </lineage>
</organism>
<evidence type="ECO:0000313" key="2">
    <source>
        <dbReference type="Proteomes" id="UP001216674"/>
    </source>
</evidence>
<name>A0ABT6ASD4_9BURK</name>
<dbReference type="Proteomes" id="UP001216674">
    <property type="component" value="Unassembled WGS sequence"/>
</dbReference>
<accession>A0ABT6ASD4</accession>
<gene>
    <name evidence="1" type="ORF">P3W85_21625</name>
</gene>
<evidence type="ECO:0000313" key="1">
    <source>
        <dbReference type="EMBL" id="MDF3835531.1"/>
    </source>
</evidence>
<reference evidence="1 2" key="1">
    <citation type="submission" date="2023-03" db="EMBL/GenBank/DDBJ databases">
        <title>Draft assemblies of triclosan tolerant bacteria isolated from returned activated sludge.</title>
        <authorList>
            <person name="Van Hamelsveld S."/>
        </authorList>
    </citation>
    <scope>NUCLEOTIDE SEQUENCE [LARGE SCALE GENOMIC DNA]</scope>
    <source>
        <strain evidence="1 2">GW210010_S58</strain>
    </source>
</reference>
<dbReference type="RefSeq" id="WP_276266281.1">
    <property type="nucleotide sequence ID" value="NZ_JARJLM010000361.1"/>
</dbReference>
<comment type="caution">
    <text evidence="1">The sequence shown here is derived from an EMBL/GenBank/DDBJ whole genome shotgun (WGS) entry which is preliminary data.</text>
</comment>
<dbReference type="EMBL" id="JARJLM010000361">
    <property type="protein sequence ID" value="MDF3835531.1"/>
    <property type="molecule type" value="Genomic_DNA"/>
</dbReference>
<proteinExistence type="predicted"/>
<sequence>MPYDRGIADTTDAQFAVRCHRLERETVRGPDNASHRVFVAQRLRTGFDFLHHQFVGMVGC</sequence>